<reference evidence="12" key="1">
    <citation type="journal article" date="2019" name="Int. J. Syst. Evol. Microbiol.">
        <title>The Global Catalogue of Microorganisms (GCM) 10K type strain sequencing project: providing services to taxonomists for standard genome sequencing and annotation.</title>
        <authorList>
            <consortium name="The Broad Institute Genomics Platform"/>
            <consortium name="The Broad Institute Genome Sequencing Center for Infectious Disease"/>
            <person name="Wu L."/>
            <person name="Ma J."/>
        </authorList>
    </citation>
    <scope>NUCLEOTIDE SEQUENCE [LARGE SCALE GENOMIC DNA]</scope>
    <source>
        <strain evidence="12">CGMCC 1.15475</strain>
    </source>
</reference>
<evidence type="ECO:0000256" key="9">
    <source>
        <dbReference type="ARBA" id="ARBA00049940"/>
    </source>
</evidence>
<gene>
    <name evidence="10" type="primary">fluC</name>
    <name evidence="10" type="synonym">crcB</name>
    <name evidence="11" type="ORF">ACFSDB_12220</name>
</gene>
<keyword evidence="4 10" id="KW-1133">Transmembrane helix</keyword>
<comment type="caution">
    <text evidence="11">The sequence shown here is derived from an EMBL/GenBank/DDBJ whole genome shotgun (WGS) entry which is preliminary data.</text>
</comment>
<keyword evidence="2 10" id="KW-1003">Cell membrane</keyword>
<keyword evidence="10" id="KW-0915">Sodium</keyword>
<keyword evidence="10" id="KW-0406">Ion transport</keyword>
<keyword evidence="10" id="KW-0479">Metal-binding</keyword>
<proteinExistence type="inferred from homology"/>
<comment type="catalytic activity">
    <reaction evidence="8">
        <text>fluoride(in) = fluoride(out)</text>
        <dbReference type="Rhea" id="RHEA:76159"/>
        <dbReference type="ChEBI" id="CHEBI:17051"/>
    </reaction>
    <physiologicalReaction direction="left-to-right" evidence="8">
        <dbReference type="Rhea" id="RHEA:76160"/>
    </physiologicalReaction>
</comment>
<keyword evidence="12" id="KW-1185">Reference proteome</keyword>
<evidence type="ECO:0000256" key="7">
    <source>
        <dbReference type="ARBA" id="ARBA00035120"/>
    </source>
</evidence>
<dbReference type="Pfam" id="PF02537">
    <property type="entry name" value="CRCB"/>
    <property type="match status" value="1"/>
</dbReference>
<comment type="similarity">
    <text evidence="7 10">Belongs to the fluoride channel Fluc/FEX (TC 1.A.43) family.</text>
</comment>
<comment type="activity regulation">
    <text evidence="10">Na(+) is not transported, but it plays an essential structural role and its presence is essential for fluoride channel function.</text>
</comment>
<evidence type="ECO:0000256" key="6">
    <source>
        <dbReference type="ARBA" id="ARBA00023303"/>
    </source>
</evidence>
<protein>
    <recommendedName>
        <fullName evidence="10">Fluoride-specific ion channel FluC</fullName>
    </recommendedName>
</protein>
<dbReference type="HAMAP" id="MF_00454">
    <property type="entry name" value="FluC"/>
    <property type="match status" value="1"/>
</dbReference>
<name>A0ABW4QJ78_9BACL</name>
<evidence type="ECO:0000256" key="2">
    <source>
        <dbReference type="ARBA" id="ARBA00022475"/>
    </source>
</evidence>
<evidence type="ECO:0000256" key="8">
    <source>
        <dbReference type="ARBA" id="ARBA00035585"/>
    </source>
</evidence>
<evidence type="ECO:0000256" key="10">
    <source>
        <dbReference type="HAMAP-Rule" id="MF_00454"/>
    </source>
</evidence>
<feature type="binding site" evidence="10">
    <location>
        <position position="63"/>
    </location>
    <ligand>
        <name>Na(+)</name>
        <dbReference type="ChEBI" id="CHEBI:29101"/>
        <note>structural</note>
    </ligand>
</feature>
<dbReference type="RefSeq" id="WP_204893456.1">
    <property type="nucleotide sequence ID" value="NZ_JBHUFW010000010.1"/>
</dbReference>
<dbReference type="InterPro" id="IPR003691">
    <property type="entry name" value="FluC"/>
</dbReference>
<keyword evidence="6 10" id="KW-0407">Ion channel</keyword>
<evidence type="ECO:0000313" key="11">
    <source>
        <dbReference type="EMBL" id="MFD1863687.1"/>
    </source>
</evidence>
<evidence type="ECO:0000256" key="1">
    <source>
        <dbReference type="ARBA" id="ARBA00004651"/>
    </source>
</evidence>
<organism evidence="11 12">
    <name type="scientific">Planococcus chinensis</name>
    <dbReference type="NCBI Taxonomy" id="272917"/>
    <lineage>
        <taxon>Bacteria</taxon>
        <taxon>Bacillati</taxon>
        <taxon>Bacillota</taxon>
        <taxon>Bacilli</taxon>
        <taxon>Bacillales</taxon>
        <taxon>Caryophanaceae</taxon>
        <taxon>Planococcus</taxon>
    </lineage>
</organism>
<dbReference type="EMBL" id="JBHUFW010000010">
    <property type="protein sequence ID" value="MFD1863687.1"/>
    <property type="molecule type" value="Genomic_DNA"/>
</dbReference>
<sequence>MIAIAVGGFLGAFARYCFYMLAESRSAQPKIATWFVNSAGSFALGAFLGAGSDSLFWITGFLGAFTTFSTMALDAVKDFEDGRLLQAAGYLGATLLSGILLFSAGYYFM</sequence>
<comment type="function">
    <text evidence="9 10">Fluoride-specific ion channel. Important for reducing fluoride concentration in the cell, thus reducing its toxicity.</text>
</comment>
<dbReference type="Proteomes" id="UP001597273">
    <property type="component" value="Unassembled WGS sequence"/>
</dbReference>
<comment type="caution">
    <text evidence="10">Lacks conserved residue(s) required for the propagation of feature annotation.</text>
</comment>
<feature type="transmembrane region" description="Helical" evidence="10">
    <location>
        <begin position="55"/>
        <end position="76"/>
    </location>
</feature>
<keyword evidence="3 10" id="KW-0812">Transmembrane</keyword>
<feature type="transmembrane region" description="Helical" evidence="10">
    <location>
        <begin position="88"/>
        <end position="108"/>
    </location>
</feature>
<feature type="binding site" evidence="10">
    <location>
        <position position="66"/>
    </location>
    <ligand>
        <name>Na(+)</name>
        <dbReference type="ChEBI" id="CHEBI:29101"/>
        <note>structural</note>
    </ligand>
</feature>
<evidence type="ECO:0000256" key="5">
    <source>
        <dbReference type="ARBA" id="ARBA00023136"/>
    </source>
</evidence>
<evidence type="ECO:0000256" key="3">
    <source>
        <dbReference type="ARBA" id="ARBA00022692"/>
    </source>
</evidence>
<evidence type="ECO:0000313" key="12">
    <source>
        <dbReference type="Proteomes" id="UP001597273"/>
    </source>
</evidence>
<comment type="subcellular location">
    <subcellularLocation>
        <location evidence="1 10">Cell membrane</location>
        <topology evidence="1 10">Multi-pass membrane protein</topology>
    </subcellularLocation>
</comment>
<evidence type="ECO:0000256" key="4">
    <source>
        <dbReference type="ARBA" id="ARBA00022989"/>
    </source>
</evidence>
<keyword evidence="10" id="KW-0813">Transport</keyword>
<keyword evidence="5 10" id="KW-0472">Membrane</keyword>
<accession>A0ABW4QJ78</accession>